<keyword evidence="1" id="KW-1133">Transmembrane helix</keyword>
<evidence type="ECO:0000313" key="3">
    <source>
        <dbReference type="Proteomes" id="UP001183410"/>
    </source>
</evidence>
<feature type="transmembrane region" description="Helical" evidence="1">
    <location>
        <begin position="90"/>
        <end position="114"/>
    </location>
</feature>
<proteinExistence type="predicted"/>
<gene>
    <name evidence="2" type="ORF">RM844_09365</name>
</gene>
<keyword evidence="3" id="KW-1185">Reference proteome</keyword>
<dbReference type="RefSeq" id="WP_311666520.1">
    <property type="nucleotide sequence ID" value="NZ_JAVREO010000004.1"/>
</dbReference>
<evidence type="ECO:0000313" key="2">
    <source>
        <dbReference type="EMBL" id="MDT0266505.1"/>
    </source>
</evidence>
<comment type="caution">
    <text evidence="2">The sequence shown here is derived from an EMBL/GenBank/DDBJ whole genome shotgun (WGS) entry which is preliminary data.</text>
</comment>
<accession>A0ABU2JND7</accession>
<keyword evidence="1" id="KW-0472">Membrane</keyword>
<dbReference type="Proteomes" id="UP001183410">
    <property type="component" value="Unassembled WGS sequence"/>
</dbReference>
<reference evidence="3" key="1">
    <citation type="submission" date="2023-07" db="EMBL/GenBank/DDBJ databases">
        <title>30 novel species of actinomycetes from the DSMZ collection.</title>
        <authorList>
            <person name="Nouioui I."/>
        </authorList>
    </citation>
    <scope>NUCLEOTIDE SEQUENCE [LARGE SCALE GENOMIC DNA]</scope>
    <source>
        <strain evidence="3">DSM 44915</strain>
    </source>
</reference>
<feature type="transmembrane region" description="Helical" evidence="1">
    <location>
        <begin position="134"/>
        <end position="154"/>
    </location>
</feature>
<protein>
    <recommendedName>
        <fullName evidence="4">ABC transporter permease</fullName>
    </recommendedName>
</protein>
<evidence type="ECO:0008006" key="4">
    <source>
        <dbReference type="Google" id="ProtNLM"/>
    </source>
</evidence>
<feature type="transmembrane region" description="Helical" evidence="1">
    <location>
        <begin position="51"/>
        <end position="70"/>
    </location>
</feature>
<evidence type="ECO:0000256" key="1">
    <source>
        <dbReference type="SAM" id="Phobius"/>
    </source>
</evidence>
<feature type="transmembrane region" description="Helical" evidence="1">
    <location>
        <begin position="20"/>
        <end position="39"/>
    </location>
</feature>
<feature type="transmembrane region" description="Helical" evidence="1">
    <location>
        <begin position="160"/>
        <end position="178"/>
    </location>
</feature>
<sequence length="244" mass="27032">MSTVRQVNAFLRTDLITTVRFWYVSLFTVAMTSFYYVMLSRFIDPAQRPEMTLTFVILAVLGVTLFQFAIRASTERVELWSVYVRTLPVPLWITFLARLILVVLVGSLAATLLLSVGTIRFELDHSAREILRTVIAVPVAALVFAPIAACIGGVAHPRFAPALMTVIYLTTTWTAGVWSRGLRPEFLDTFDFLLPLQAIQGVAVELSDGAPLAALPRLAVAAGWSGAAFLLARWIHQRDEGETY</sequence>
<dbReference type="EMBL" id="JAVREO010000004">
    <property type="protein sequence ID" value="MDT0266505.1"/>
    <property type="molecule type" value="Genomic_DNA"/>
</dbReference>
<name>A0ABU2JND7_9ACTN</name>
<organism evidence="2 3">
    <name type="scientific">Streptomyces chisholmiae</name>
    <dbReference type="NCBI Taxonomy" id="3075540"/>
    <lineage>
        <taxon>Bacteria</taxon>
        <taxon>Bacillati</taxon>
        <taxon>Actinomycetota</taxon>
        <taxon>Actinomycetes</taxon>
        <taxon>Kitasatosporales</taxon>
        <taxon>Streptomycetaceae</taxon>
        <taxon>Streptomyces</taxon>
    </lineage>
</organism>
<keyword evidence="1" id="KW-0812">Transmembrane</keyword>